<accession>A0A4S2KSM4</accession>
<dbReference type="STRING" id="300112.A0A4S2KSM4"/>
<sequence length="138" mass="16344">MSKKFVWKCQYAIREKSKGRTKRGIITGVRKGIEEIGNNEIESVNGIQERMLREEGEIWRIITVYNGEKMKTLRRRLEEIVEEREEEILCIGEDFNAKIGEEGKNYEGDNDRERWRSSKDEVVNNEGKEFLEMLEERG</sequence>
<evidence type="ECO:0008006" key="3">
    <source>
        <dbReference type="Google" id="ProtNLM"/>
    </source>
</evidence>
<comment type="caution">
    <text evidence="1">The sequence shown here is derived from an EMBL/GenBank/DDBJ whole genome shotgun (WGS) entry which is preliminary data.</text>
</comment>
<gene>
    <name evidence="1" type="ORF">DBV15_11272</name>
</gene>
<keyword evidence="2" id="KW-1185">Reference proteome</keyword>
<dbReference type="EMBL" id="QBLH01001191">
    <property type="protein sequence ID" value="TGZ52780.1"/>
    <property type="molecule type" value="Genomic_DNA"/>
</dbReference>
<name>A0A4S2KSM4_9HYME</name>
<evidence type="ECO:0000313" key="2">
    <source>
        <dbReference type="Proteomes" id="UP000310200"/>
    </source>
</evidence>
<evidence type="ECO:0000313" key="1">
    <source>
        <dbReference type="EMBL" id="TGZ52780.1"/>
    </source>
</evidence>
<dbReference type="Gene3D" id="3.60.10.10">
    <property type="entry name" value="Endonuclease/exonuclease/phosphatase"/>
    <property type="match status" value="1"/>
</dbReference>
<dbReference type="InterPro" id="IPR036691">
    <property type="entry name" value="Endo/exonu/phosph_ase_sf"/>
</dbReference>
<dbReference type="AlphaFoldDB" id="A0A4S2KSM4"/>
<protein>
    <recommendedName>
        <fullName evidence="3">Endonuclease/exonuclease/phosphatase domain-containing protein</fullName>
    </recommendedName>
</protein>
<reference evidence="1 2" key="1">
    <citation type="journal article" date="2019" name="Philos. Trans. R. Soc. Lond., B, Biol. Sci.">
        <title>Ant behaviour and brain gene expression of defending hosts depend on the ecological success of the intruding social parasite.</title>
        <authorList>
            <person name="Kaur R."/>
            <person name="Stoldt M."/>
            <person name="Jongepier E."/>
            <person name="Feldmeyer B."/>
            <person name="Menzel F."/>
            <person name="Bornberg-Bauer E."/>
            <person name="Foitzik S."/>
        </authorList>
    </citation>
    <scope>NUCLEOTIDE SEQUENCE [LARGE SCALE GENOMIC DNA]</scope>
    <source>
        <tissue evidence="1">Whole body</tissue>
    </source>
</reference>
<dbReference type="Proteomes" id="UP000310200">
    <property type="component" value="Unassembled WGS sequence"/>
</dbReference>
<organism evidence="1 2">
    <name type="scientific">Temnothorax longispinosus</name>
    <dbReference type="NCBI Taxonomy" id="300112"/>
    <lineage>
        <taxon>Eukaryota</taxon>
        <taxon>Metazoa</taxon>
        <taxon>Ecdysozoa</taxon>
        <taxon>Arthropoda</taxon>
        <taxon>Hexapoda</taxon>
        <taxon>Insecta</taxon>
        <taxon>Pterygota</taxon>
        <taxon>Neoptera</taxon>
        <taxon>Endopterygota</taxon>
        <taxon>Hymenoptera</taxon>
        <taxon>Apocrita</taxon>
        <taxon>Aculeata</taxon>
        <taxon>Formicoidea</taxon>
        <taxon>Formicidae</taxon>
        <taxon>Myrmicinae</taxon>
        <taxon>Temnothorax</taxon>
    </lineage>
</organism>
<proteinExistence type="predicted"/>